<dbReference type="EMBL" id="NHYE01005498">
    <property type="protein sequence ID" value="PPQ71544.1"/>
    <property type="molecule type" value="Genomic_DNA"/>
</dbReference>
<keyword evidence="3" id="KW-1185">Reference proteome</keyword>
<accession>A0A409VZ53</accession>
<evidence type="ECO:0000313" key="2">
    <source>
        <dbReference type="EMBL" id="PPQ71544.1"/>
    </source>
</evidence>
<name>A0A409VZ53_9AGAR</name>
<comment type="caution">
    <text evidence="2">The sequence shown here is derived from an EMBL/GenBank/DDBJ whole genome shotgun (WGS) entry which is preliminary data.</text>
</comment>
<evidence type="ECO:0000256" key="1">
    <source>
        <dbReference type="SAM" id="MobiDB-lite"/>
    </source>
</evidence>
<gene>
    <name evidence="2" type="ORF">CVT26_010404</name>
</gene>
<feature type="region of interest" description="Disordered" evidence="1">
    <location>
        <begin position="24"/>
        <end position="45"/>
    </location>
</feature>
<dbReference type="Proteomes" id="UP000284706">
    <property type="component" value="Unassembled WGS sequence"/>
</dbReference>
<sequence length="88" mass="9713">MALESATKLIEVIRKLKNKTMEAARANRGIDAQEGGPGRELPKWDGTDSTGHFIRRLCRSPLLACDATLWSRECCVRKSDVGNLKSAL</sequence>
<dbReference type="AlphaFoldDB" id="A0A409VZ53"/>
<evidence type="ECO:0000313" key="3">
    <source>
        <dbReference type="Proteomes" id="UP000284706"/>
    </source>
</evidence>
<dbReference type="InParanoid" id="A0A409VZ53"/>
<reference evidence="2 3" key="1">
    <citation type="journal article" date="2018" name="Evol. Lett.">
        <title>Horizontal gene cluster transfer increased hallucinogenic mushroom diversity.</title>
        <authorList>
            <person name="Reynolds H.T."/>
            <person name="Vijayakumar V."/>
            <person name="Gluck-Thaler E."/>
            <person name="Korotkin H.B."/>
            <person name="Matheny P.B."/>
            <person name="Slot J.C."/>
        </authorList>
    </citation>
    <scope>NUCLEOTIDE SEQUENCE [LARGE SCALE GENOMIC DNA]</scope>
    <source>
        <strain evidence="2 3">SRW20</strain>
    </source>
</reference>
<protein>
    <submittedName>
        <fullName evidence="2">Uncharacterized protein</fullName>
    </submittedName>
</protein>
<proteinExistence type="predicted"/>
<organism evidence="2 3">
    <name type="scientific">Gymnopilus dilepis</name>
    <dbReference type="NCBI Taxonomy" id="231916"/>
    <lineage>
        <taxon>Eukaryota</taxon>
        <taxon>Fungi</taxon>
        <taxon>Dikarya</taxon>
        <taxon>Basidiomycota</taxon>
        <taxon>Agaricomycotina</taxon>
        <taxon>Agaricomycetes</taxon>
        <taxon>Agaricomycetidae</taxon>
        <taxon>Agaricales</taxon>
        <taxon>Agaricineae</taxon>
        <taxon>Hymenogastraceae</taxon>
        <taxon>Gymnopilus</taxon>
    </lineage>
</organism>